<dbReference type="Proteomes" id="UP000887540">
    <property type="component" value="Unplaced"/>
</dbReference>
<dbReference type="GO" id="GO:0000149">
    <property type="term" value="F:SNARE binding"/>
    <property type="evidence" value="ECO:0007669"/>
    <property type="project" value="TreeGrafter"/>
</dbReference>
<dbReference type="PANTHER" id="PTHR15922">
    <property type="entry name" value="NEUROBLASTOMA-AMPLIFIED SEQUENCE"/>
    <property type="match status" value="1"/>
</dbReference>
<feature type="region of interest" description="Disordered" evidence="1">
    <location>
        <begin position="1389"/>
        <end position="1412"/>
    </location>
</feature>
<protein>
    <submittedName>
        <fullName evidence="3">Sec39 domain-containing protein</fullName>
    </submittedName>
</protein>
<organism evidence="2 3">
    <name type="scientific">Acrobeloides nanus</name>
    <dbReference type="NCBI Taxonomy" id="290746"/>
    <lineage>
        <taxon>Eukaryota</taxon>
        <taxon>Metazoa</taxon>
        <taxon>Ecdysozoa</taxon>
        <taxon>Nematoda</taxon>
        <taxon>Chromadorea</taxon>
        <taxon>Rhabditida</taxon>
        <taxon>Tylenchina</taxon>
        <taxon>Cephalobomorpha</taxon>
        <taxon>Cephaloboidea</taxon>
        <taxon>Cephalobidae</taxon>
        <taxon>Acrobeloides</taxon>
    </lineage>
</organism>
<dbReference type="WBParaSite" id="ACRNAN_scaffold2923.g22813.t1">
    <property type="protein sequence ID" value="ACRNAN_scaffold2923.g22813.t1"/>
    <property type="gene ID" value="ACRNAN_scaffold2923.g22813"/>
</dbReference>
<evidence type="ECO:0000313" key="2">
    <source>
        <dbReference type="Proteomes" id="UP000887540"/>
    </source>
</evidence>
<dbReference type="GO" id="GO:0070939">
    <property type="term" value="C:Dsl1/NZR complex"/>
    <property type="evidence" value="ECO:0007669"/>
    <property type="project" value="TreeGrafter"/>
</dbReference>
<reference evidence="3" key="1">
    <citation type="submission" date="2022-11" db="UniProtKB">
        <authorList>
            <consortium name="WormBaseParasite"/>
        </authorList>
    </citation>
    <scope>IDENTIFICATION</scope>
</reference>
<evidence type="ECO:0000256" key="1">
    <source>
        <dbReference type="SAM" id="MobiDB-lite"/>
    </source>
</evidence>
<keyword evidence="2" id="KW-1185">Reference proteome</keyword>
<sequence length="1412" mass="163188">MLEWSNSESLLILTQSDGKINVFEPNGGFCYSLVNQVSDSSGIITEIRSVAIENDDQFLDYLYVMQLNSQLYVFKLGKSNYELSFSVNLGLDRSFTFIFLPTFNLVIASTEYTRTTNRIKGLSGSDIGLNVFRVFEEFPFVECIKKSISTSKWKKVKQWMPLYDRNTSIVSIDANMDYTFLVAISSIGDIFVMNIPSLTVVNLVFVDQIKLENQPMQIKWSANKISILHKNGIISQTSVEQLDLMEDDSVIVPDCAAIDWNSEDSFIAYTEQELSNENRLVSQSDYVNRFWFFTIFRISFIYQWIKLLGGALVGEPIESINNSGFERTFAYTLYEIRKISRLRFIEKLLSKKDYEYATKLALDAEDFDMDLIYKRQWLDMKEEANEEAVRVLEKVGDKAWLVHECLTCQKEELETQQRLITLAESVMDEVDECLRKGIYTAKVIFDSLPKHLIHDSSLYLRFRSSDLLRMTCTIAKEGRIEILQYIVMKYINFLHEYMLLILSLIPESIPPKSYVSIIPFRGDLDDAIVFNTKNAVQDLRNIELSPDTLKADELAPFMPYLLTGNERQLFEKWCEDRVRTIDLTTGIVNHSISLLEIVVEHGFEEMKGALANMSIFRNFINFSSNVSLSYDQFLTVESSYIRDAISKHMKEEDLQENIEQITEIFEKFHPESAKKELFYIVQSHSQYNLNVLTKLVQIKPSLFTEEELVSIFCETTLTAQDIQSFYSDLLTKHEVNAMVVSEMLFFFAENRFVNFPLDLVVDFRQNHAHKLSLREWEDIIVQKCQEFIERAMPVKNDPNLDLARAVIKLLPDKHMSNSVRQIINHVSVIEMSIDLGLPRLPATYRFCDPENLLQEVAGIEKNYKQVKKCAELAKLLGIKTPAAKAMVCCAQEALKAQDFSVFERYIRQLLKTAKGLSGIYHLCKEARACKEVSHLEQELVTCMILNCPTGPNEEILEVLDATRISNLKEVKKDHASTEMLIDDMFLLDSMYASIGDMHRVSSKGAPNIPKELLDCLSEACPSTNCDEIVHNFAREWLTCSVTVALFVDLLAETPSNSDLTKNNLLRKLIQSLQKLQEIGKHQQLTTNLSELTSVIERLPTGILLKIGNEQEQAGVSAIERILETGIERERFFEDSIYRSDSLFSLISMTKDEQLIGDVLEVADQFHLSKWELLIALLKYLLNDDEVSPAEAKAIMKTQKLHEHLWLNLEQLYSIMRDSVLSQLPEKDVNKLKLYLTFFKSPEREFDFLKCLPHIQAIKSNFPLKNLLYGEVNSWFDWIKKAFEMDHDEDILANIRFIKKLPNIEEIASRFLGFILTKNISSSRAIRVLFYLMEKRDDLLIDEVSHRMDPDKESDYWTLVLNEWSFKDKYESRLETKIRRRIEVLKNRISDSRSVSSSPGPEEPKFEMKRRKQ</sequence>
<proteinExistence type="predicted"/>
<accession>A0A914DKW8</accession>
<name>A0A914DKW8_9BILA</name>
<dbReference type="GO" id="GO:0006890">
    <property type="term" value="P:retrograde vesicle-mediated transport, Golgi to endoplasmic reticulum"/>
    <property type="evidence" value="ECO:0007669"/>
    <property type="project" value="TreeGrafter"/>
</dbReference>
<dbReference type="PANTHER" id="PTHR15922:SF2">
    <property type="entry name" value="NBAS SUBUNIT OF NRZ TETHERING COMPLEX"/>
    <property type="match status" value="1"/>
</dbReference>
<dbReference type="SUPFAM" id="SSF69322">
    <property type="entry name" value="Tricorn protease domain 2"/>
    <property type="match status" value="1"/>
</dbReference>
<evidence type="ECO:0000313" key="3">
    <source>
        <dbReference type="WBParaSite" id="ACRNAN_scaffold2923.g22813.t1"/>
    </source>
</evidence>